<dbReference type="CDD" id="cd18793">
    <property type="entry name" value="SF2_C_SNF"/>
    <property type="match status" value="1"/>
</dbReference>
<reference evidence="17 18" key="1">
    <citation type="submission" date="2019-01" db="EMBL/GenBank/DDBJ databases">
        <title>Nuclear Genome Assembly of the Microalgal Biofuel strain Nannochloropsis salina CCMP1776.</title>
        <authorList>
            <person name="Hovde B."/>
        </authorList>
    </citation>
    <scope>NUCLEOTIDE SEQUENCE [LARGE SCALE GENOMIC DNA]</scope>
    <source>
        <strain evidence="17 18">CCMP1776</strain>
    </source>
</reference>
<organism evidence="17 18">
    <name type="scientific">Nannochloropsis salina CCMP1776</name>
    <dbReference type="NCBI Taxonomy" id="1027361"/>
    <lineage>
        <taxon>Eukaryota</taxon>
        <taxon>Sar</taxon>
        <taxon>Stramenopiles</taxon>
        <taxon>Ochrophyta</taxon>
        <taxon>Eustigmatophyceae</taxon>
        <taxon>Eustigmatales</taxon>
        <taxon>Monodopsidaceae</taxon>
        <taxon>Microchloropsis</taxon>
        <taxon>Microchloropsis salina</taxon>
    </lineage>
</organism>
<dbReference type="FunFam" id="3.40.50.10810:FF:000005">
    <property type="entry name" value="Photoperiod-independent early flowering 1"/>
    <property type="match status" value="1"/>
</dbReference>
<feature type="region of interest" description="Disordered" evidence="13">
    <location>
        <begin position="1184"/>
        <end position="1257"/>
    </location>
</feature>
<dbReference type="CDD" id="cd00167">
    <property type="entry name" value="SANT"/>
    <property type="match status" value="1"/>
</dbReference>
<dbReference type="SUPFAM" id="SSF52540">
    <property type="entry name" value="P-loop containing nucleoside triphosphate hydrolases"/>
    <property type="match status" value="2"/>
</dbReference>
<proteinExistence type="inferred from homology"/>
<dbReference type="PROSITE" id="PS51192">
    <property type="entry name" value="HELICASE_ATP_BIND_1"/>
    <property type="match status" value="1"/>
</dbReference>
<dbReference type="Pfam" id="PF00271">
    <property type="entry name" value="Helicase_C"/>
    <property type="match status" value="1"/>
</dbReference>
<dbReference type="Gene3D" id="1.10.10.60">
    <property type="entry name" value="Homeodomain-like"/>
    <property type="match status" value="2"/>
</dbReference>
<dbReference type="SMART" id="SM00487">
    <property type="entry name" value="DEXDc"/>
    <property type="match status" value="1"/>
</dbReference>
<feature type="domain" description="Myb-like" evidence="14">
    <location>
        <begin position="1118"/>
        <end position="1173"/>
    </location>
</feature>
<feature type="compositionally biased region" description="Acidic residues" evidence="13">
    <location>
        <begin position="118"/>
        <end position="132"/>
    </location>
</feature>
<dbReference type="InterPro" id="IPR001005">
    <property type="entry name" value="SANT/Myb"/>
</dbReference>
<dbReference type="SUPFAM" id="SSF52833">
    <property type="entry name" value="Thioredoxin-like"/>
    <property type="match status" value="1"/>
</dbReference>
<evidence type="ECO:0000256" key="7">
    <source>
        <dbReference type="ARBA" id="ARBA00022840"/>
    </source>
</evidence>
<accession>A0A4D9D9D5</accession>
<feature type="domain" description="Helicase ATP-binding" evidence="15">
    <location>
        <begin position="328"/>
        <end position="479"/>
    </location>
</feature>
<dbReference type="InterPro" id="IPR007741">
    <property type="entry name" value="Ribosomal_mL43/mS25/NADH_DH"/>
</dbReference>
<dbReference type="Gene3D" id="3.40.30.10">
    <property type="entry name" value="Glutaredoxin"/>
    <property type="match status" value="1"/>
</dbReference>
<evidence type="ECO:0000256" key="9">
    <source>
        <dbReference type="ARBA" id="ARBA00023125"/>
    </source>
</evidence>
<dbReference type="Gene3D" id="3.40.50.300">
    <property type="entry name" value="P-loop containing nucleotide triphosphate hydrolases"/>
    <property type="match status" value="2"/>
</dbReference>
<keyword evidence="11" id="KW-0539">Nucleus</keyword>
<dbReference type="GO" id="GO:0042393">
    <property type="term" value="F:histone binding"/>
    <property type="evidence" value="ECO:0007669"/>
    <property type="project" value="TreeGrafter"/>
</dbReference>
<evidence type="ECO:0000256" key="13">
    <source>
        <dbReference type="SAM" id="MobiDB-lite"/>
    </source>
</evidence>
<dbReference type="Proteomes" id="UP000355283">
    <property type="component" value="Unassembled WGS sequence"/>
</dbReference>
<keyword evidence="10" id="KW-0496">Mitochondrion</keyword>
<feature type="compositionally biased region" description="Acidic residues" evidence="13">
    <location>
        <begin position="1205"/>
        <end position="1236"/>
    </location>
</feature>
<evidence type="ECO:0000313" key="18">
    <source>
        <dbReference type="Proteomes" id="UP000355283"/>
    </source>
</evidence>
<dbReference type="Gene3D" id="3.40.50.10810">
    <property type="entry name" value="Tandem AAA-ATPase domain"/>
    <property type="match status" value="1"/>
</dbReference>
<feature type="region of interest" description="Disordered" evidence="13">
    <location>
        <begin position="222"/>
        <end position="244"/>
    </location>
</feature>
<dbReference type="InterPro" id="IPR014001">
    <property type="entry name" value="Helicase_ATP-bd"/>
</dbReference>
<dbReference type="InterPro" id="IPR049730">
    <property type="entry name" value="SNF2/RAD54-like_C"/>
</dbReference>
<keyword evidence="8" id="KW-0156">Chromatin regulator</keyword>
<evidence type="ECO:0000259" key="15">
    <source>
        <dbReference type="PROSITE" id="PS51192"/>
    </source>
</evidence>
<keyword evidence="18" id="KW-1185">Reference proteome</keyword>
<dbReference type="InterPro" id="IPR036249">
    <property type="entry name" value="Thioredoxin-like_sf"/>
</dbReference>
<feature type="region of interest" description="Disordered" evidence="13">
    <location>
        <begin position="62"/>
        <end position="98"/>
    </location>
</feature>
<dbReference type="Pfam" id="PF09111">
    <property type="entry name" value="SLIDE"/>
    <property type="match status" value="1"/>
</dbReference>
<dbReference type="InterPro" id="IPR038718">
    <property type="entry name" value="SNF2-like_sf"/>
</dbReference>
<evidence type="ECO:0000256" key="4">
    <source>
        <dbReference type="ARBA" id="ARBA00022741"/>
    </source>
</evidence>
<feature type="compositionally biased region" description="Gly residues" evidence="13">
    <location>
        <begin position="89"/>
        <end position="98"/>
    </location>
</feature>
<dbReference type="SMART" id="SM00916">
    <property type="entry name" value="L51_S25_CI-B8"/>
    <property type="match status" value="1"/>
</dbReference>
<sequence>MPLLKVAKTATNDVTNAAGEGGKKGEEIPKLKFASLARPLAGSSIKPSTSTSSIPIKLTVVAPPPAGTSHPVSSVGAETAARKDASGNPAGGREGGQGQCAAIYPLASAGRPAKEEMREEVEEEEDDPDVMDAEEGEGLEDAEMAQAVAGEEPVLLREEGAVEAYAEARSEQQKQLEELKLKRTNIEEQAAATGADKSLRKLEYLMAQSEMFAHFFRSPGIEGRRKETREGRREGGRGRERQQHDYRFDDSSFPCLFQAFNKKTGKGGSGAGSKKGSVKMSMEEKDEDAALMKTATSTTRVTRLLAQPKAIVSGIMRPYQLEGLNWMIKLHDNGINGILADEMGLGKTLQTISLLAYLRESRNMHGPHLVIVPKSTVGNWMREFAKWCPEIKTVKLLGSKEERADMVREYLHSKGARRPFNVIVTSYEGVLKERSALEKIQWRYVIIDEAHRIKNEKSALSRMNDLHELWALLNYIMPDVFDSSDTFDEWFSIGKHSGAGGTGEGVMSGEGGNENVIRKLHQVLKPFMLRRVKGEVEKDLPPKKETKLYIGMTDMQRDWYRKILRRDGAQLNMLGGTDRLRLLNILMQLRKVCNHPYLFEGAEPGPPYIDGPHIWEHCGKMILLDKLLPRLKAQGSRVLIFCQMTRQLDILEDYLRLKGHLYCRIDGSTKGEDRDNAVERFNQPNSAQFCFLLSTRAGGLGINLATADTVILYDSDWNPSVEEKIVERADRKLFLDAAVIQQGRLAEKHNSVSKDELLHMVKFGADEILNAAGKGFTDEDIDLILRKGEAKTEEQTAKYQQNVQHNLAKFTLLDDTEERNLFEFEGKDYSNKRKDGLVFDMGQRERRPTMNYDVDSYYRSAMKVRPVLFPSPLTPLLPLDFLSFSPIFVVEPVPEATRRDRRRGRDAWCFLSTNSSIALGEKAGGKGGRLQQLHEKEQALALKRQARWAFIKELRAGRKAAVAQLAAGEAPEDVARDLEEELNDGRFDLPPAEQEERKALMEEGFKNWSRKDLRALVTSIERFGRADRASILRETAAETGKDENEVTAYYDTFTARMKELPNWQALQDRIRRGEARIARNKQIKEALERKVAGHKNPLQTLTLNYQGGIGKQQQGRLWTDEEDIFLLILMHKFEYGNWERIRMEIRKSEKFCFDWFFKSRSPQELNKRGDTLIKLIQREYGEAEAGSGRKSYSSQRWNKRKREEEGEAAGEDEEDEDEMEIEDDEMEDEGEEDYGRDEESLASGVVSESTQKSTRSKEVMAAWRASISKHVRELRFLISASEESSAAARSYIRHNYDELKMLNPTTPFLVRDGWPGKDPYMVATYDWGKEVIKTMGGLDEKGIDALLKGLVEEGKSLPKYTHPPLRGTPDAIVDALPRDVFY</sequence>
<evidence type="ECO:0000256" key="6">
    <source>
        <dbReference type="ARBA" id="ARBA00022806"/>
    </source>
</evidence>
<dbReference type="InterPro" id="IPR009057">
    <property type="entry name" value="Homeodomain-like_sf"/>
</dbReference>
<dbReference type="GO" id="GO:0034728">
    <property type="term" value="P:nucleosome organization"/>
    <property type="evidence" value="ECO:0007669"/>
    <property type="project" value="TreeGrafter"/>
</dbReference>
<dbReference type="GO" id="GO:0004386">
    <property type="term" value="F:helicase activity"/>
    <property type="evidence" value="ECO:0007669"/>
    <property type="project" value="UniProtKB-KW"/>
</dbReference>
<dbReference type="PROSITE" id="PS51194">
    <property type="entry name" value="HELICASE_CTER"/>
    <property type="match status" value="1"/>
</dbReference>
<dbReference type="InterPro" id="IPR001650">
    <property type="entry name" value="Helicase_C-like"/>
</dbReference>
<evidence type="ECO:0000256" key="2">
    <source>
        <dbReference type="ARBA" id="ARBA00004173"/>
    </source>
</evidence>
<evidence type="ECO:0000256" key="11">
    <source>
        <dbReference type="ARBA" id="ARBA00023242"/>
    </source>
</evidence>
<comment type="caution">
    <text evidence="17">The sequence shown here is derived from an EMBL/GenBank/DDBJ whole genome shotgun (WGS) entry which is preliminary data.</text>
</comment>
<keyword evidence="6" id="KW-0347">Helicase</keyword>
<dbReference type="PANTHER" id="PTHR45623:SF49">
    <property type="entry name" value="SWI_SNF-RELATED MATRIX-ASSOCIATED ACTIN-DEPENDENT REGULATOR OF CHROMATIN SUBFAMILY A MEMBER 5"/>
    <property type="match status" value="1"/>
</dbReference>
<comment type="similarity">
    <text evidence="3">Belongs to the SNF2/RAD54 helicase family. ISWI subfamily.</text>
</comment>
<keyword evidence="9" id="KW-0238">DNA-binding</keyword>
<evidence type="ECO:0000313" key="17">
    <source>
        <dbReference type="EMBL" id="TFJ86997.1"/>
    </source>
</evidence>
<comment type="subcellular location">
    <subcellularLocation>
        <location evidence="2">Mitochondrion</location>
    </subcellularLocation>
    <subcellularLocation>
        <location evidence="1">Nucleus</location>
    </subcellularLocation>
</comment>
<evidence type="ECO:0000256" key="12">
    <source>
        <dbReference type="SAM" id="Coils"/>
    </source>
</evidence>
<gene>
    <name evidence="17" type="ORF">NSK_001331</name>
</gene>
<dbReference type="InterPro" id="IPR000330">
    <property type="entry name" value="SNF2_N"/>
</dbReference>
<feature type="region of interest" description="Disordered" evidence="13">
    <location>
        <begin position="110"/>
        <end position="132"/>
    </location>
</feature>
<evidence type="ECO:0000256" key="5">
    <source>
        <dbReference type="ARBA" id="ARBA00022801"/>
    </source>
</evidence>
<keyword evidence="7" id="KW-0067">ATP-binding</keyword>
<dbReference type="GO" id="GO:0016887">
    <property type="term" value="F:ATP hydrolysis activity"/>
    <property type="evidence" value="ECO:0007669"/>
    <property type="project" value="TreeGrafter"/>
</dbReference>
<name>A0A4D9D9D5_9STRA</name>
<evidence type="ECO:0000256" key="10">
    <source>
        <dbReference type="ARBA" id="ARBA00023128"/>
    </source>
</evidence>
<dbReference type="PANTHER" id="PTHR45623">
    <property type="entry name" value="CHROMODOMAIN-HELICASE-DNA-BINDING PROTEIN 3-RELATED-RELATED"/>
    <property type="match status" value="1"/>
</dbReference>
<dbReference type="InterPro" id="IPR027417">
    <property type="entry name" value="P-loop_NTPase"/>
</dbReference>
<dbReference type="GO" id="GO:0003677">
    <property type="term" value="F:DNA binding"/>
    <property type="evidence" value="ECO:0007669"/>
    <property type="project" value="UniProtKB-KW"/>
</dbReference>
<protein>
    <submittedName>
        <fullName evidence="17">Uncharacterized protein</fullName>
    </submittedName>
</protein>
<dbReference type="GO" id="GO:0005739">
    <property type="term" value="C:mitochondrion"/>
    <property type="evidence" value="ECO:0007669"/>
    <property type="project" value="UniProtKB-SubCell"/>
</dbReference>
<dbReference type="GO" id="GO:0140658">
    <property type="term" value="F:ATP-dependent chromatin remodeler activity"/>
    <property type="evidence" value="ECO:0007669"/>
    <property type="project" value="TreeGrafter"/>
</dbReference>
<dbReference type="SUPFAM" id="SSF46689">
    <property type="entry name" value="Homeodomain-like"/>
    <property type="match status" value="1"/>
</dbReference>
<evidence type="ECO:0000256" key="3">
    <source>
        <dbReference type="ARBA" id="ARBA00009687"/>
    </source>
</evidence>
<dbReference type="EMBL" id="SDOX01000006">
    <property type="protein sequence ID" value="TFJ86997.1"/>
    <property type="molecule type" value="Genomic_DNA"/>
</dbReference>
<feature type="coiled-coil region" evidence="12">
    <location>
        <begin position="162"/>
        <end position="196"/>
    </location>
</feature>
<dbReference type="PROSITE" id="PS50090">
    <property type="entry name" value="MYB_LIKE"/>
    <property type="match status" value="1"/>
</dbReference>
<dbReference type="GO" id="GO:0005524">
    <property type="term" value="F:ATP binding"/>
    <property type="evidence" value="ECO:0007669"/>
    <property type="project" value="UniProtKB-KW"/>
</dbReference>
<keyword evidence="4" id="KW-0547">Nucleotide-binding</keyword>
<dbReference type="Pfam" id="PF00176">
    <property type="entry name" value="SNF2-rel_dom"/>
    <property type="match status" value="2"/>
</dbReference>
<feature type="region of interest" description="Disordered" evidence="13">
    <location>
        <begin position="1"/>
        <end position="24"/>
    </location>
</feature>
<evidence type="ECO:0000256" key="1">
    <source>
        <dbReference type="ARBA" id="ARBA00004123"/>
    </source>
</evidence>
<dbReference type="GO" id="GO:0003682">
    <property type="term" value="F:chromatin binding"/>
    <property type="evidence" value="ECO:0007669"/>
    <property type="project" value="TreeGrafter"/>
</dbReference>
<dbReference type="Pfam" id="PF05047">
    <property type="entry name" value="L51_S25_CI-B8"/>
    <property type="match status" value="1"/>
</dbReference>
<feature type="domain" description="Helicase C-terminal" evidence="16">
    <location>
        <begin position="623"/>
        <end position="784"/>
    </location>
</feature>
<dbReference type="OrthoDB" id="5857104at2759"/>
<dbReference type="GO" id="GO:0000785">
    <property type="term" value="C:chromatin"/>
    <property type="evidence" value="ECO:0007669"/>
    <property type="project" value="TreeGrafter"/>
</dbReference>
<dbReference type="GO" id="GO:0005634">
    <property type="term" value="C:nucleus"/>
    <property type="evidence" value="ECO:0007669"/>
    <property type="project" value="UniProtKB-SubCell"/>
</dbReference>
<dbReference type="InterPro" id="IPR015195">
    <property type="entry name" value="SLIDE"/>
</dbReference>
<keyword evidence="12" id="KW-0175">Coiled coil</keyword>
<evidence type="ECO:0000259" key="14">
    <source>
        <dbReference type="PROSITE" id="PS50090"/>
    </source>
</evidence>
<keyword evidence="5" id="KW-0378">Hydrolase</keyword>
<evidence type="ECO:0000259" key="16">
    <source>
        <dbReference type="PROSITE" id="PS51194"/>
    </source>
</evidence>
<evidence type="ECO:0000256" key="8">
    <source>
        <dbReference type="ARBA" id="ARBA00022853"/>
    </source>
</evidence>
<dbReference type="SMART" id="SM00490">
    <property type="entry name" value="HELICc"/>
    <property type="match status" value="1"/>
</dbReference>